<keyword evidence="3" id="KW-1185">Reference proteome</keyword>
<evidence type="ECO:0000313" key="2">
    <source>
        <dbReference type="EMBL" id="ABF52323.1"/>
    </source>
</evidence>
<dbReference type="EMBL" id="CP000356">
    <property type="protein sequence ID" value="ABF52323.1"/>
    <property type="molecule type" value="Genomic_DNA"/>
</dbReference>
<dbReference type="HOGENOM" id="CLU_1037880_0_0_5"/>
<dbReference type="KEGG" id="sal:Sala_0602"/>
<accession>Q1GVJ9</accession>
<evidence type="ECO:0000313" key="3">
    <source>
        <dbReference type="Proteomes" id="UP000006578"/>
    </source>
</evidence>
<feature type="region of interest" description="Disordered" evidence="1">
    <location>
        <begin position="1"/>
        <end position="34"/>
    </location>
</feature>
<dbReference type="eggNOG" id="ENOG5031BNP">
    <property type="taxonomic scope" value="Bacteria"/>
</dbReference>
<organism evidence="2 3">
    <name type="scientific">Sphingopyxis alaskensis (strain DSM 13593 / LMG 18877 / RB2256)</name>
    <name type="common">Sphingomonas alaskensis</name>
    <dbReference type="NCBI Taxonomy" id="317655"/>
    <lineage>
        <taxon>Bacteria</taxon>
        <taxon>Pseudomonadati</taxon>
        <taxon>Pseudomonadota</taxon>
        <taxon>Alphaproteobacteria</taxon>
        <taxon>Sphingomonadales</taxon>
        <taxon>Sphingomonadaceae</taxon>
        <taxon>Sphingopyxis</taxon>
    </lineage>
</organism>
<proteinExistence type="predicted"/>
<gene>
    <name evidence="2" type="ordered locus">Sala_0602</name>
</gene>
<evidence type="ECO:0000256" key="1">
    <source>
        <dbReference type="SAM" id="MobiDB-lite"/>
    </source>
</evidence>
<name>Q1GVJ9_SPHAL</name>
<dbReference type="STRING" id="317655.Sala_0602"/>
<dbReference type="AlphaFoldDB" id="Q1GVJ9"/>
<protein>
    <recommendedName>
        <fullName evidence="4">Autotransporter domain-containing protein</fullName>
    </recommendedName>
</protein>
<dbReference type="Proteomes" id="UP000006578">
    <property type="component" value="Chromosome"/>
</dbReference>
<evidence type="ECO:0008006" key="4">
    <source>
        <dbReference type="Google" id="ProtNLM"/>
    </source>
</evidence>
<reference evidence="2 3" key="1">
    <citation type="journal article" date="2009" name="Proc. Natl. Acad. Sci. U.S.A.">
        <title>The genomic basis of trophic strategy in marine bacteria.</title>
        <authorList>
            <person name="Lauro F.M."/>
            <person name="McDougald D."/>
            <person name="Thomas T."/>
            <person name="Williams T.J."/>
            <person name="Egan S."/>
            <person name="Rice S."/>
            <person name="DeMaere M.Z."/>
            <person name="Ting L."/>
            <person name="Ertan H."/>
            <person name="Johnson J."/>
            <person name="Ferriera S."/>
            <person name="Lapidus A."/>
            <person name="Anderson I."/>
            <person name="Kyrpides N."/>
            <person name="Munk A.C."/>
            <person name="Detter C."/>
            <person name="Han C.S."/>
            <person name="Brown M.V."/>
            <person name="Robb F.T."/>
            <person name="Kjelleberg S."/>
            <person name="Cavicchioli R."/>
        </authorList>
    </citation>
    <scope>NUCLEOTIDE SEQUENCE [LARGE SCALE GENOMIC DNA]</scope>
    <source>
        <strain evidence="3">DSM 13593 / LMG 18877 / RB2256</strain>
    </source>
</reference>
<sequence length="268" mass="27634">MPHRRDGAAAGPAVSLVPAPGSNVMTTGRDEPRRPVAARHTAAAQAEPVWTGRQMAGWSASTWLYFRDGSDEAPRRIGVSSSLGGSQGGVRLAYGFGPTGRLRAYARATMAFERPGQREGAFGLAFAPIADMPVDVAIEQRVAAGRDGRTALAAMASGGVSEVGLPAGFRLDVYGQAGIVGARRRDGFADGAVVIDRGLGRGDASLRLGVLAAGAVQPGAARVDVGPRLTLRLPEAGQGSRIALDWRQRIAGDARPASGLALTLAADF</sequence>